<dbReference type="InParanoid" id="A0A6J2UVZ9"/>
<dbReference type="SUPFAM" id="SSF51110">
    <property type="entry name" value="alpha-D-mannose-specific plant lectins"/>
    <property type="match status" value="1"/>
</dbReference>
<dbReference type="GeneID" id="115806781"/>
<dbReference type="RefSeq" id="XP_030623502.1">
    <property type="nucleotide sequence ID" value="XM_030767642.1"/>
</dbReference>
<dbReference type="PROSITE" id="PS50927">
    <property type="entry name" value="BULB_LECTIN"/>
    <property type="match status" value="1"/>
</dbReference>
<dbReference type="Proteomes" id="UP000504632">
    <property type="component" value="Chromosome 3"/>
</dbReference>
<evidence type="ECO:0000313" key="3">
    <source>
        <dbReference type="RefSeq" id="XP_030623502.1"/>
    </source>
</evidence>
<dbReference type="InterPro" id="IPR036426">
    <property type="entry name" value="Bulb-type_lectin_dom_sf"/>
</dbReference>
<sequence length="118" mass="14096">MSRNYMTKYDELRKGDYLWSNNKEYKAVFQEDGNFVIYGWKPVWTSDTAGQRDAHRLVMQDDCNFVMYRRDDKAMWHTGTQRSDGFRTCHLYLRNDGSLVIEKDGEEMWSSTLSRSQK</sequence>
<dbReference type="Gene3D" id="2.90.10.10">
    <property type="entry name" value="Bulb-type lectin domain"/>
    <property type="match status" value="2"/>
</dbReference>
<gene>
    <name evidence="3" type="primary">LOC115806781</name>
</gene>
<accession>A0A6J2UVZ9</accession>
<dbReference type="AlphaFoldDB" id="A0A6J2UVZ9"/>
<protein>
    <submittedName>
        <fullName evidence="3">Lectin-like</fullName>
    </submittedName>
</protein>
<dbReference type="InterPro" id="IPR001480">
    <property type="entry name" value="Bulb-type_lectin_dom"/>
</dbReference>
<keyword evidence="2" id="KW-1185">Reference proteome</keyword>
<reference evidence="3" key="1">
    <citation type="submission" date="2025-08" db="UniProtKB">
        <authorList>
            <consortium name="RefSeq"/>
        </authorList>
    </citation>
    <scope>IDENTIFICATION</scope>
</reference>
<evidence type="ECO:0000313" key="2">
    <source>
        <dbReference type="Proteomes" id="UP000504632"/>
    </source>
</evidence>
<dbReference type="OrthoDB" id="1884773at2759"/>
<name>A0A6J2UVZ9_CHACN</name>
<feature type="domain" description="Bulb-type lectin" evidence="1">
    <location>
        <begin position="3"/>
        <end position="114"/>
    </location>
</feature>
<proteinExistence type="predicted"/>
<organism evidence="2 3">
    <name type="scientific">Chanos chanos</name>
    <name type="common">Milkfish</name>
    <name type="synonym">Mugil chanos</name>
    <dbReference type="NCBI Taxonomy" id="29144"/>
    <lineage>
        <taxon>Eukaryota</taxon>
        <taxon>Metazoa</taxon>
        <taxon>Chordata</taxon>
        <taxon>Craniata</taxon>
        <taxon>Vertebrata</taxon>
        <taxon>Euteleostomi</taxon>
        <taxon>Actinopterygii</taxon>
        <taxon>Neopterygii</taxon>
        <taxon>Teleostei</taxon>
        <taxon>Ostariophysi</taxon>
        <taxon>Gonorynchiformes</taxon>
        <taxon>Chanidae</taxon>
        <taxon>Chanos</taxon>
    </lineage>
</organism>
<dbReference type="SMART" id="SM00108">
    <property type="entry name" value="B_lectin"/>
    <property type="match status" value="1"/>
</dbReference>
<evidence type="ECO:0000259" key="1">
    <source>
        <dbReference type="PROSITE" id="PS50927"/>
    </source>
</evidence>